<protein>
    <submittedName>
        <fullName evidence="1">Uncharacterized protein</fullName>
    </submittedName>
</protein>
<dbReference type="EMBL" id="CM047899">
    <property type="protein sequence ID" value="KAJ0101236.1"/>
    <property type="molecule type" value="Genomic_DNA"/>
</dbReference>
<dbReference type="Proteomes" id="UP001164250">
    <property type="component" value="Chromosome 3"/>
</dbReference>
<sequence>MQRTTLNFSSAYHPQTDGQTERTNRCLEQYLLSFVHKQPSRWSEILSWAEFQYNTSFQAFAGMTPFKIMFDRKPPSLLTYCGDHRFTTVDDDLHSRDEILLQLCSNLYKAQAFMKHHAAKHRKDVHFEVGSQVLLTLHPHPSISTIHPFSESTVSNRPLPKPLALLAERSLIRHNVLVKEVIVSFCHVIDAMSSLIHQAIVGLCHIIDVISSLTCQAIIGLFHVINVMPLLTHYTIVGFCHAIDAMSLLTRRVIVGLCHVIDVMPLLTRHVIVGFCHAIDATSSLTCQTIVGLCQVIR</sequence>
<keyword evidence="2" id="KW-1185">Reference proteome</keyword>
<organism evidence="1 2">
    <name type="scientific">Pistacia atlantica</name>
    <dbReference type="NCBI Taxonomy" id="434234"/>
    <lineage>
        <taxon>Eukaryota</taxon>
        <taxon>Viridiplantae</taxon>
        <taxon>Streptophyta</taxon>
        <taxon>Embryophyta</taxon>
        <taxon>Tracheophyta</taxon>
        <taxon>Spermatophyta</taxon>
        <taxon>Magnoliopsida</taxon>
        <taxon>eudicotyledons</taxon>
        <taxon>Gunneridae</taxon>
        <taxon>Pentapetalae</taxon>
        <taxon>rosids</taxon>
        <taxon>malvids</taxon>
        <taxon>Sapindales</taxon>
        <taxon>Anacardiaceae</taxon>
        <taxon>Pistacia</taxon>
    </lineage>
</organism>
<name>A0ACC1BQE6_9ROSI</name>
<proteinExistence type="predicted"/>
<evidence type="ECO:0000313" key="2">
    <source>
        <dbReference type="Proteomes" id="UP001164250"/>
    </source>
</evidence>
<gene>
    <name evidence="1" type="ORF">Patl1_05266</name>
</gene>
<accession>A0ACC1BQE6</accession>
<reference evidence="2" key="1">
    <citation type="journal article" date="2023" name="G3 (Bethesda)">
        <title>Genome assembly and association tests identify interacting loci associated with vigor, precocity, and sex in interspecific pistachio rootstocks.</title>
        <authorList>
            <person name="Palmer W."/>
            <person name="Jacygrad E."/>
            <person name="Sagayaradj S."/>
            <person name="Cavanaugh K."/>
            <person name="Han R."/>
            <person name="Bertier L."/>
            <person name="Beede B."/>
            <person name="Kafkas S."/>
            <person name="Golino D."/>
            <person name="Preece J."/>
            <person name="Michelmore R."/>
        </authorList>
    </citation>
    <scope>NUCLEOTIDE SEQUENCE [LARGE SCALE GENOMIC DNA]</scope>
</reference>
<evidence type="ECO:0000313" key="1">
    <source>
        <dbReference type="EMBL" id="KAJ0101236.1"/>
    </source>
</evidence>
<comment type="caution">
    <text evidence="1">The sequence shown here is derived from an EMBL/GenBank/DDBJ whole genome shotgun (WGS) entry which is preliminary data.</text>
</comment>